<accession>A0A6G1DLU0</accession>
<comment type="caution">
    <text evidence="5">The sequence shown here is derived from an EMBL/GenBank/DDBJ whole genome shotgun (WGS) entry which is preliminary data.</text>
</comment>
<protein>
    <recommendedName>
        <fullName evidence="7">Pentacotripeptide-repeat region of PRORP domain-containing protein</fullName>
    </recommendedName>
</protein>
<dbReference type="Pfam" id="PF13812">
    <property type="entry name" value="PPR_3"/>
    <property type="match status" value="3"/>
</dbReference>
<evidence type="ECO:0000256" key="1">
    <source>
        <dbReference type="ARBA" id="ARBA00022737"/>
    </source>
</evidence>
<dbReference type="PANTHER" id="PTHR47859">
    <property type="entry name" value="PENTATRICOPEPTIDE REPEAT-CONTAINING PROTEIN"/>
    <property type="match status" value="1"/>
</dbReference>
<keyword evidence="2" id="KW-0809">Transit peptide</keyword>
<feature type="region of interest" description="Disordered" evidence="4">
    <location>
        <begin position="8"/>
        <end position="98"/>
    </location>
</feature>
<dbReference type="InterPro" id="IPR002885">
    <property type="entry name" value="PPR_rpt"/>
</dbReference>
<evidence type="ECO:0000256" key="4">
    <source>
        <dbReference type="SAM" id="MobiDB-lite"/>
    </source>
</evidence>
<gene>
    <name evidence="5" type="ORF">E2562_024883</name>
</gene>
<reference evidence="5 6" key="1">
    <citation type="submission" date="2019-11" db="EMBL/GenBank/DDBJ databases">
        <title>Whole genome sequence of Oryza granulata.</title>
        <authorList>
            <person name="Li W."/>
        </authorList>
    </citation>
    <scope>NUCLEOTIDE SEQUENCE [LARGE SCALE GENOMIC DNA]</scope>
    <source>
        <strain evidence="6">cv. Menghai</strain>
        <tissue evidence="5">Leaf</tissue>
    </source>
</reference>
<dbReference type="OrthoDB" id="119302at2759"/>
<dbReference type="NCBIfam" id="TIGR00756">
    <property type="entry name" value="PPR"/>
    <property type="match status" value="1"/>
</dbReference>
<feature type="repeat" description="PPR" evidence="3">
    <location>
        <begin position="473"/>
        <end position="507"/>
    </location>
</feature>
<dbReference type="Proteomes" id="UP000479710">
    <property type="component" value="Unassembled WGS sequence"/>
</dbReference>
<keyword evidence="6" id="KW-1185">Reference proteome</keyword>
<proteinExistence type="predicted"/>
<evidence type="ECO:0000256" key="3">
    <source>
        <dbReference type="PROSITE-ProRule" id="PRU00708"/>
    </source>
</evidence>
<evidence type="ECO:0008006" key="7">
    <source>
        <dbReference type="Google" id="ProtNLM"/>
    </source>
</evidence>
<dbReference type="AlphaFoldDB" id="A0A6G1DLU0"/>
<feature type="compositionally biased region" description="Low complexity" evidence="4">
    <location>
        <begin position="70"/>
        <end position="80"/>
    </location>
</feature>
<dbReference type="EMBL" id="SPHZ02000006">
    <property type="protein sequence ID" value="KAF0913795.1"/>
    <property type="molecule type" value="Genomic_DNA"/>
</dbReference>
<keyword evidence="1" id="KW-0677">Repeat</keyword>
<evidence type="ECO:0000313" key="5">
    <source>
        <dbReference type="EMBL" id="KAF0913795.1"/>
    </source>
</evidence>
<dbReference type="PROSITE" id="PS51375">
    <property type="entry name" value="PPR"/>
    <property type="match status" value="2"/>
</dbReference>
<evidence type="ECO:0000313" key="6">
    <source>
        <dbReference type="Proteomes" id="UP000479710"/>
    </source>
</evidence>
<evidence type="ECO:0000256" key="2">
    <source>
        <dbReference type="ARBA" id="ARBA00022946"/>
    </source>
</evidence>
<sequence length="963" mass="108063">FLVALALQPSQHEFPDVSTSPPATPPAPRAPHAARTRRADDALRHGPAGVPPHPSPHRVLGPRRFAITGAQPARPLARRASPPRRVRPGAVQPTSPSMHRILSRGARRCTHSSAAFKPPQIAQANAVSGIHSGEASTCLNEYDEFKWMTSLASRSIQADIVGALRSGDRQQASLLLSNLQQTNRALTSEDFSYILDYCATAPDPLFVTEALKLMEENAVHMSQRVYRSVTRALSKGGYSKEAMHWLTHLVENESSHNYLPIFNIFLSGCGSTTKHSDVEYCLEKMETYLLGKSEITYGELLKLAVFKRNLSAVYDIWKDCSRNYSPSIILQRKFVRALTTLGDLRSAYRVMQHMVVLAGRSTDHLRGSSKRRYQRSRLDIPVPALTELEDLKILLGCELPSSFQGKVEESEKCLIDTQPELSQEENLSFENLQLKGYVKFISAGDNIYDKFVLNNGRMAKTLGLVPDTVKNLLRWSFNDIIHACVRLNNCQIAEQLFLEMQKIGLQPSKFTYDGFIKAVMAGKGVAYGIKVIEAMERRGIEPYNDTFAALSVGSSRSLQLDLAEDFLARISKPQPKYIHAFNALLTGCDIMNEPERAVRILAEMKHLNLKPNLRTYELLFSLFGNVNIPYEEGNVLSHVDVSKRISIIETDMLNNEIQHSFVCMKNLVRAFGAEGMIEDMLKYLNVAENVLWNMGPDQKSDLYCIALCALVKAKDTHKAIRTFMTMRSYGLPANVAIYSIMIECCKLLPCVKSASALLSLMLRDGFYPTILTFTSLLKVVLARGDFEGALDLLDTCIIEGIQPDIHIFNTVLLEAFEKGQIHVVEYIVECIRRAKIQPDQSTLWYTFCAYVEEELYNTAIEALQVLSVRMISEEADLLKEKGVSLDDLILSEEPDAELRIMKTFEATEHLATALLNLRWCAIMGSTISWSPEDSLWARRLASSYDGNRRPHILIIVVPKYFVV</sequence>
<dbReference type="InterPro" id="IPR011990">
    <property type="entry name" value="TPR-like_helical_dom_sf"/>
</dbReference>
<dbReference type="Gene3D" id="1.25.40.10">
    <property type="entry name" value="Tetratricopeptide repeat domain"/>
    <property type="match status" value="4"/>
</dbReference>
<name>A0A6G1DLU0_9ORYZ</name>
<organism evidence="5 6">
    <name type="scientific">Oryza meyeriana var. granulata</name>
    <dbReference type="NCBI Taxonomy" id="110450"/>
    <lineage>
        <taxon>Eukaryota</taxon>
        <taxon>Viridiplantae</taxon>
        <taxon>Streptophyta</taxon>
        <taxon>Embryophyta</taxon>
        <taxon>Tracheophyta</taxon>
        <taxon>Spermatophyta</taxon>
        <taxon>Magnoliopsida</taxon>
        <taxon>Liliopsida</taxon>
        <taxon>Poales</taxon>
        <taxon>Poaceae</taxon>
        <taxon>BOP clade</taxon>
        <taxon>Oryzoideae</taxon>
        <taxon>Oryzeae</taxon>
        <taxon>Oryzinae</taxon>
        <taxon>Oryza</taxon>
        <taxon>Oryza meyeriana</taxon>
    </lineage>
</organism>
<feature type="non-terminal residue" evidence="5">
    <location>
        <position position="1"/>
    </location>
</feature>
<dbReference type="PANTHER" id="PTHR47859:SF1">
    <property type="entry name" value="PENTATRICOPEPTIDE REPEAT-CONTAINING PROTEIN"/>
    <property type="match status" value="1"/>
</dbReference>
<feature type="repeat" description="PPR" evidence="3">
    <location>
        <begin position="577"/>
        <end position="611"/>
    </location>
</feature>